<sequence>MKVPMISSQPQDIKSLLKQINTKDKVSKDVRIQACHELFRVLSCSDYNINDIKNDKKEILAELAAVIHPKYGSLEVKKWCGRIAGMIGASLSDEFDEFVKWTDTQLKSARPVAEEEQAIFVSALHYALVELKSKRIRLSQQFAREVLKILAEFLDFSNSHLVFFPILDEIVDYLIGWALESSMPPSVPKKCHDVIKSLSPFWHKQPDFGRQMLSQFLDDIGGYMEEYGKNGNVRNCVSKACAVLELFIVLIEVYVQDRNSVHKFYWDILQQTLSSCDSAIAQLGSEPSFRVGVFLSEYCGLFSTAAHVADPLSINHFLSVTISDQHRLFQNIHVISKCATVAVEIMQKYTSNEAAVVNCLKYFTTIFTAPSLPPEFTVPLAERLGMSSDNSIFQLPICGRPKLAAALLSLYTSMMCPSALPLLLASYTIVRGKMLAEVNFLREGDVQHLTFVRESEARLLILIGAFAKLASLKTSLIVMMGLRPSLFHLLLTEMPLTEQWFISKHPSVHYCLLHVLHTHVAAHDYFLSNSDWLMQSNSPSSLFAKEQLQALERLLKSKIEWDCSKSLCMKWLHGLLSGIDETAMANLSTRPEFVRIRWVILSVILKEKADEK</sequence>
<evidence type="ECO:0000313" key="2">
    <source>
        <dbReference type="EMBL" id="VDL72032.1"/>
    </source>
</evidence>
<dbReference type="GO" id="GO:0004674">
    <property type="term" value="F:protein serine/threonine kinase activity"/>
    <property type="evidence" value="ECO:0007669"/>
    <property type="project" value="InterPro"/>
</dbReference>
<dbReference type="Pfam" id="PF15785">
    <property type="entry name" value="SMG1"/>
    <property type="match status" value="1"/>
</dbReference>
<feature type="transmembrane region" description="Helical" evidence="1">
    <location>
        <begin position="459"/>
        <end position="482"/>
    </location>
</feature>
<keyword evidence="3" id="KW-1185">Reference proteome</keyword>
<keyword evidence="1" id="KW-0472">Membrane</keyword>
<proteinExistence type="predicted"/>
<accession>A0A0N4XZ68</accession>
<organism evidence="4">
    <name type="scientific">Nippostrongylus brasiliensis</name>
    <name type="common">Rat hookworm</name>
    <dbReference type="NCBI Taxonomy" id="27835"/>
    <lineage>
        <taxon>Eukaryota</taxon>
        <taxon>Metazoa</taxon>
        <taxon>Ecdysozoa</taxon>
        <taxon>Nematoda</taxon>
        <taxon>Chromadorea</taxon>
        <taxon>Rhabditida</taxon>
        <taxon>Rhabditina</taxon>
        <taxon>Rhabditomorpha</taxon>
        <taxon>Strongyloidea</taxon>
        <taxon>Heligmosomidae</taxon>
        <taxon>Nippostrongylus</taxon>
    </lineage>
</organism>
<dbReference type="Proteomes" id="UP000271162">
    <property type="component" value="Unassembled WGS sequence"/>
</dbReference>
<dbReference type="AlphaFoldDB" id="A0A0N4XZ68"/>
<evidence type="ECO:0000256" key="1">
    <source>
        <dbReference type="SAM" id="Phobius"/>
    </source>
</evidence>
<evidence type="ECO:0000313" key="3">
    <source>
        <dbReference type="Proteomes" id="UP000271162"/>
    </source>
</evidence>
<dbReference type="GO" id="GO:0000184">
    <property type="term" value="P:nuclear-transcribed mRNA catabolic process, nonsense-mediated decay"/>
    <property type="evidence" value="ECO:0007669"/>
    <property type="project" value="InterPro"/>
</dbReference>
<evidence type="ECO:0000313" key="4">
    <source>
        <dbReference type="WBParaSite" id="NBR_0000844201-mRNA-1"/>
    </source>
</evidence>
<dbReference type="OMA" id="CDASFGW"/>
<dbReference type="InterPro" id="IPR031559">
    <property type="entry name" value="SMG1"/>
</dbReference>
<keyword evidence="1" id="KW-0812">Transmembrane</keyword>
<protein>
    <submittedName>
        <fullName evidence="4">Non-specific serine/threonine protein kinase</fullName>
    </submittedName>
</protein>
<reference evidence="2 3" key="2">
    <citation type="submission" date="2018-11" db="EMBL/GenBank/DDBJ databases">
        <authorList>
            <consortium name="Pathogen Informatics"/>
        </authorList>
    </citation>
    <scope>NUCLEOTIDE SEQUENCE [LARGE SCALE GENOMIC DNA]</scope>
</reference>
<dbReference type="STRING" id="27835.A0A0N4XZ68"/>
<feature type="transmembrane region" description="Helical" evidence="1">
    <location>
        <begin position="403"/>
        <end position="425"/>
    </location>
</feature>
<keyword evidence="1" id="KW-1133">Transmembrane helix</keyword>
<name>A0A0N4XZ68_NIPBR</name>
<dbReference type="EMBL" id="UYSL01020005">
    <property type="protein sequence ID" value="VDL72032.1"/>
    <property type="molecule type" value="Genomic_DNA"/>
</dbReference>
<dbReference type="WBParaSite" id="NBR_0000844201-mRNA-1">
    <property type="protein sequence ID" value="NBR_0000844201-mRNA-1"/>
    <property type="gene ID" value="NBR_0000844201"/>
</dbReference>
<reference evidence="4" key="1">
    <citation type="submission" date="2017-02" db="UniProtKB">
        <authorList>
            <consortium name="WormBaseParasite"/>
        </authorList>
    </citation>
    <scope>IDENTIFICATION</scope>
</reference>
<gene>
    <name evidence="2" type="ORF">NBR_LOCUS8443</name>
</gene>